<feature type="compositionally biased region" description="Low complexity" evidence="1">
    <location>
        <begin position="57"/>
        <end position="74"/>
    </location>
</feature>
<dbReference type="RefSeq" id="XP_064766645.1">
    <property type="nucleotide sequence ID" value="XM_064915335.1"/>
</dbReference>
<dbReference type="InterPro" id="IPR015943">
    <property type="entry name" value="WD40/YVTN_repeat-like_dom_sf"/>
</dbReference>
<dbReference type="Proteomes" id="UP001498771">
    <property type="component" value="Unassembled WGS sequence"/>
</dbReference>
<protein>
    <recommendedName>
        <fullName evidence="2">EDC4-like protein pdc1 beta-propeller domain-containing protein</fullName>
    </recommendedName>
</protein>
<evidence type="ECO:0000256" key="1">
    <source>
        <dbReference type="SAM" id="MobiDB-lite"/>
    </source>
</evidence>
<accession>A0ABR1F1E4</accession>
<feature type="compositionally biased region" description="Low complexity" evidence="1">
    <location>
        <begin position="30"/>
        <end position="48"/>
    </location>
</feature>
<dbReference type="InterPro" id="IPR039191">
    <property type="entry name" value="Nopp140-like"/>
</dbReference>
<dbReference type="Gene3D" id="2.130.10.10">
    <property type="entry name" value="YVTN repeat-like/Quinoprotein amine dehydrogenase"/>
    <property type="match status" value="1"/>
</dbReference>
<feature type="compositionally biased region" description="Low complexity" evidence="1">
    <location>
        <begin position="821"/>
        <end position="850"/>
    </location>
</feature>
<dbReference type="PANTHER" id="PTHR23216:SF1">
    <property type="entry name" value="NUCLEOLAR AND COILED-BODY PHOSPHOPROTEIN 1"/>
    <property type="match status" value="1"/>
</dbReference>
<dbReference type="InterPro" id="IPR055393">
    <property type="entry name" value="Beta-prop_EDC4L"/>
</dbReference>
<feature type="compositionally biased region" description="Low complexity" evidence="1">
    <location>
        <begin position="723"/>
        <end position="743"/>
    </location>
</feature>
<sequence length="1067" mass="111924">MASASKNLLSMLQGGNSATTAQAPPPPADPAISFFSSASVPAPSAASVNVEHSIRKAGSSKSSPASSSPDVSLASQADGLKNLLAAGGSKSTIAASEPSSTATAAPVSRTSSTSSAPKPRFTYVNPFHELEAQSSPSPRASTPTPKKSPTPPAPQIVDPAILNSVVSKPKEPAPLDPAILSSAIKPSQPPTVPSAASSTPAIPPSQPAVQQRPQTTRKSPKDLPGFRLPLEYAKSVSIDTVKNFSHITEELCDGIANFTRDISASDRHLLAVNDDFIAYPIQNAIRVLSQTDGSFSILTGHEENRIVDLLFSTFRTESGSSLLVSTTANNEVIVWELLTSSFKDTRRDSHYRKLLRIEKLPPNSDHVPRARVHWPPVTECVAVSMSKKIYVFPLNSDTFLDIRRSSLIDRVGQSAVAIDTENGTTEFVYSPDGTAIAALNKLGTIALYDLSTLPPLGQGAEKATIRSPLKTFIPREGMRYCSINFLDAPEVVKAQKPLRFLLLGFNQNHSFHVYDLTTGSIVEELHLPQCVADPSALNLVSIAPSSGVVVISDTERNAMLFLHFAYAGSDAAASSSIASEAELLKGSIATVGPNPASTGCDYITSYGFIKDHRIISLSLLESISEDEPDALFDLYVLHTEGATIFPVLPKYIAHNEWKSAPLATNAHVSALRQPAPATVSGDSPGSSLPAAKGLSETSTRSSTPTPVKKQGIVPFGAMKARQKSTAKPTPAVPATAKAESSSPSPTPAPAPAATLAVEEPSIVNDRKRSVAEISSTPKLSASEPSPEPAEKRVEQETVEKPEVSAKKESPEDSASDDEVTPAAPAVPAKAAPQAPASAPAVSEAATSSPSKPGSDITVPTSPGFNFRPTTASNRKKKEILTRESANALGLPAPSVAPEEASVAAPVETAKKAEKKEKPAAKEKITILQRETPSKVRSPTPAAPTPAASESADGAAAGLFSGADVKLFTEYLSITTAAAVEKALASQPRAAPASSNDAAATNGSTAAALAQTLKKTVETTIKSEMRKMAEEQAKIVKGIEDKLDVVLAQLAEKDKKNEKLQAALKQLM</sequence>
<dbReference type="GeneID" id="90040847"/>
<feature type="compositionally biased region" description="Basic and acidic residues" evidence="1">
    <location>
        <begin position="788"/>
        <end position="810"/>
    </location>
</feature>
<feature type="compositionally biased region" description="Low complexity" evidence="1">
    <location>
        <begin position="695"/>
        <end position="706"/>
    </location>
</feature>
<feature type="compositionally biased region" description="Low complexity" evidence="1">
    <location>
        <begin position="891"/>
        <end position="907"/>
    </location>
</feature>
<feature type="region of interest" description="Disordered" evidence="1">
    <location>
        <begin position="673"/>
        <end position="951"/>
    </location>
</feature>
<dbReference type="SUPFAM" id="SSF50978">
    <property type="entry name" value="WD40 repeat-like"/>
    <property type="match status" value="1"/>
</dbReference>
<dbReference type="EMBL" id="JBBJBU010000011">
    <property type="protein sequence ID" value="KAK7203612.1"/>
    <property type="molecule type" value="Genomic_DNA"/>
</dbReference>
<feature type="compositionally biased region" description="Polar residues" evidence="1">
    <location>
        <begin position="772"/>
        <end position="783"/>
    </location>
</feature>
<feature type="compositionally biased region" description="Low complexity" evidence="1">
    <location>
        <begin position="751"/>
        <end position="760"/>
    </location>
</feature>
<feature type="compositionally biased region" description="Polar residues" evidence="1">
    <location>
        <begin position="1"/>
        <end position="16"/>
    </location>
</feature>
<gene>
    <name evidence="3" type="ORF">BZA70DRAFT_70556</name>
</gene>
<proteinExistence type="predicted"/>
<keyword evidence="4" id="KW-1185">Reference proteome</keyword>
<feature type="compositionally biased region" description="Basic and acidic residues" evidence="1">
    <location>
        <begin position="908"/>
        <end position="924"/>
    </location>
</feature>
<feature type="compositionally biased region" description="Low complexity" evidence="1">
    <location>
        <begin position="91"/>
        <end position="117"/>
    </location>
</feature>
<dbReference type="Pfam" id="PF24106">
    <property type="entry name" value="Beta-prop_EDC4L"/>
    <property type="match status" value="1"/>
</dbReference>
<name>A0ABR1F1E4_9ASCO</name>
<feature type="compositionally biased region" description="Polar residues" evidence="1">
    <location>
        <begin position="857"/>
        <end position="872"/>
    </location>
</feature>
<feature type="compositionally biased region" description="Low complexity" evidence="1">
    <location>
        <begin position="134"/>
        <end position="145"/>
    </location>
</feature>
<feature type="region of interest" description="Disordered" evidence="1">
    <location>
        <begin position="1"/>
        <end position="74"/>
    </location>
</feature>
<dbReference type="InterPro" id="IPR036322">
    <property type="entry name" value="WD40_repeat_dom_sf"/>
</dbReference>
<evidence type="ECO:0000313" key="3">
    <source>
        <dbReference type="EMBL" id="KAK7203612.1"/>
    </source>
</evidence>
<reference evidence="3 4" key="1">
    <citation type="submission" date="2024-03" db="EMBL/GenBank/DDBJ databases">
        <title>Genome-scale model development and genomic sequencing of the oleaginous clade Lipomyces.</title>
        <authorList>
            <consortium name="Lawrence Berkeley National Laboratory"/>
            <person name="Czajka J.J."/>
            <person name="Han Y."/>
            <person name="Kim J."/>
            <person name="Mondo S.J."/>
            <person name="Hofstad B.A."/>
            <person name="Robles A."/>
            <person name="Haridas S."/>
            <person name="Riley R."/>
            <person name="LaButti K."/>
            <person name="Pangilinan J."/>
            <person name="Andreopoulos W."/>
            <person name="Lipzen A."/>
            <person name="Yan J."/>
            <person name="Wang M."/>
            <person name="Ng V."/>
            <person name="Grigoriev I.V."/>
            <person name="Spatafora J.W."/>
            <person name="Magnuson J.K."/>
            <person name="Baker S.E."/>
            <person name="Pomraning K.R."/>
        </authorList>
    </citation>
    <scope>NUCLEOTIDE SEQUENCE [LARGE SCALE GENOMIC DNA]</scope>
    <source>
        <strain evidence="3 4">Phaff 52-87</strain>
    </source>
</reference>
<comment type="caution">
    <text evidence="3">The sequence shown here is derived from an EMBL/GenBank/DDBJ whole genome shotgun (WGS) entry which is preliminary data.</text>
</comment>
<organism evidence="3 4">
    <name type="scientific">Myxozyma melibiosi</name>
    <dbReference type="NCBI Taxonomy" id="54550"/>
    <lineage>
        <taxon>Eukaryota</taxon>
        <taxon>Fungi</taxon>
        <taxon>Dikarya</taxon>
        <taxon>Ascomycota</taxon>
        <taxon>Saccharomycotina</taxon>
        <taxon>Lipomycetes</taxon>
        <taxon>Lipomycetales</taxon>
        <taxon>Lipomycetaceae</taxon>
        <taxon>Myxozyma</taxon>
    </lineage>
</organism>
<evidence type="ECO:0000259" key="2">
    <source>
        <dbReference type="Pfam" id="PF24106"/>
    </source>
</evidence>
<feature type="domain" description="EDC4-like protein pdc1 beta-propeller" evidence="2">
    <location>
        <begin position="248"/>
        <end position="598"/>
    </location>
</feature>
<evidence type="ECO:0000313" key="4">
    <source>
        <dbReference type="Proteomes" id="UP001498771"/>
    </source>
</evidence>
<dbReference type="PANTHER" id="PTHR23216">
    <property type="entry name" value="NUCLEOLAR AND COILED-BODY PHOSPHOPROTEIN 1"/>
    <property type="match status" value="1"/>
</dbReference>
<feature type="region of interest" description="Disordered" evidence="1">
    <location>
        <begin position="89"/>
        <end position="224"/>
    </location>
</feature>